<proteinExistence type="predicted"/>
<protein>
    <submittedName>
        <fullName evidence="1">Uncharacterized protein</fullName>
    </submittedName>
</protein>
<sequence>MTLNFYRSKLFWIAAAALLIAGYNGLKDMMSVYKTDFGNGVIIYADDYVDTGRWVFDCEYSRLVSREPLPVPFDELERTEEFNIWDGYLKKADEQPAKEALAAITSVPHWYKNLRYLYSGLDDHSDLSAHIFDLIAEHAGRSWGVRVRQSLSYYGKTQGFTLSIEPYDPETYVDYDKAFQAAIKSCPTPQ</sequence>
<gene>
    <name evidence="1" type="ORF">FGG12_12345</name>
</gene>
<accession>A0ABY3ENP5</accession>
<comment type="caution">
    <text evidence="1">The sequence shown here is derived from an EMBL/GenBank/DDBJ whole genome shotgun (WGS) entry which is preliminary data.</text>
</comment>
<evidence type="ECO:0000313" key="2">
    <source>
        <dbReference type="Proteomes" id="UP000318943"/>
    </source>
</evidence>
<dbReference type="RefSeq" id="WP_144197963.1">
    <property type="nucleotide sequence ID" value="NZ_VCIZ01000006.1"/>
</dbReference>
<dbReference type="Proteomes" id="UP000318943">
    <property type="component" value="Unassembled WGS sequence"/>
</dbReference>
<reference evidence="1 2" key="1">
    <citation type="submission" date="2019-05" db="EMBL/GenBank/DDBJ databases">
        <title>Whole genome sequence analysis of Cupriavidus campinensis S14E4C strain.</title>
        <authorList>
            <person name="Abbaszade G."/>
            <person name="Szabo A."/>
            <person name="Toumi M."/>
            <person name="Toth E."/>
        </authorList>
    </citation>
    <scope>NUCLEOTIDE SEQUENCE [LARGE SCALE GENOMIC DNA]</scope>
    <source>
        <strain evidence="1 2">S14E4C</strain>
    </source>
</reference>
<keyword evidence="2" id="KW-1185">Reference proteome</keyword>
<evidence type="ECO:0000313" key="1">
    <source>
        <dbReference type="EMBL" id="TSP12378.1"/>
    </source>
</evidence>
<name>A0ABY3ENP5_9BURK</name>
<dbReference type="EMBL" id="VCIZ01000006">
    <property type="protein sequence ID" value="TSP12378.1"/>
    <property type="molecule type" value="Genomic_DNA"/>
</dbReference>
<organism evidence="1 2">
    <name type="scientific">Cupriavidus campinensis</name>
    <dbReference type="NCBI Taxonomy" id="151783"/>
    <lineage>
        <taxon>Bacteria</taxon>
        <taxon>Pseudomonadati</taxon>
        <taxon>Pseudomonadota</taxon>
        <taxon>Betaproteobacteria</taxon>
        <taxon>Burkholderiales</taxon>
        <taxon>Burkholderiaceae</taxon>
        <taxon>Cupriavidus</taxon>
    </lineage>
</organism>